<proteinExistence type="predicted"/>
<dbReference type="EMBL" id="SNRY01002129">
    <property type="protein sequence ID" value="KAA6326647.1"/>
    <property type="molecule type" value="Genomic_DNA"/>
</dbReference>
<dbReference type="AlphaFoldDB" id="A0A5J4QXH9"/>
<comment type="caution">
    <text evidence="1">The sequence shown here is derived from an EMBL/GenBank/DDBJ whole genome shotgun (WGS) entry which is preliminary data.</text>
</comment>
<accession>A0A5J4QXH9</accession>
<evidence type="ECO:0000313" key="1">
    <source>
        <dbReference type="EMBL" id="KAA6326647.1"/>
    </source>
</evidence>
<protein>
    <submittedName>
        <fullName evidence="1">Uncharacterized protein</fullName>
    </submittedName>
</protein>
<feature type="non-terminal residue" evidence="1">
    <location>
        <position position="43"/>
    </location>
</feature>
<name>A0A5J4QXH9_9ZZZZ</name>
<reference evidence="1" key="1">
    <citation type="submission" date="2019-03" db="EMBL/GenBank/DDBJ databases">
        <title>Single cell metagenomics reveals metabolic interactions within the superorganism composed of flagellate Streblomastix strix and complex community of Bacteroidetes bacteria on its surface.</title>
        <authorList>
            <person name="Treitli S.C."/>
            <person name="Kolisko M."/>
            <person name="Husnik F."/>
            <person name="Keeling P."/>
            <person name="Hampl V."/>
        </authorList>
    </citation>
    <scope>NUCLEOTIDE SEQUENCE</scope>
    <source>
        <strain evidence="1">STM</strain>
    </source>
</reference>
<gene>
    <name evidence="1" type="ORF">EZS27_024278</name>
</gene>
<sequence>MIFAKQFAINFSYGTYHHPDNGSEFAEHEFIAKKLKANFYGSS</sequence>
<organism evidence="1">
    <name type="scientific">termite gut metagenome</name>
    <dbReference type="NCBI Taxonomy" id="433724"/>
    <lineage>
        <taxon>unclassified sequences</taxon>
        <taxon>metagenomes</taxon>
        <taxon>organismal metagenomes</taxon>
    </lineage>
</organism>